<keyword evidence="5" id="KW-1185">Reference proteome</keyword>
<evidence type="ECO:0000256" key="1">
    <source>
        <dbReference type="ARBA" id="ARBA00022679"/>
    </source>
</evidence>
<dbReference type="eggNOG" id="COG4750">
    <property type="taxonomic scope" value="Bacteria"/>
</dbReference>
<dbReference type="AlphaFoldDB" id="E7MQD5"/>
<dbReference type="HOGENOM" id="CLU_029499_5_2_9"/>
<evidence type="ECO:0000313" key="5">
    <source>
        <dbReference type="Proteomes" id="UP000004097"/>
    </source>
</evidence>
<dbReference type="RefSeq" id="WP_006526573.1">
    <property type="nucleotide sequence ID" value="NZ_GL637669.1"/>
</dbReference>
<dbReference type="InterPro" id="IPR050065">
    <property type="entry name" value="GlmU-like"/>
</dbReference>
<dbReference type="STRING" id="706433.HMPREF9430_01769"/>
<sequence length="239" mass="27656">MSKITRAIIMAAGKGTRMHPITETIPKPLIRVHGKRMIDTIIDALHENGINEIYVVVGYLKEAFQNLPNEVKGITLINNPYFEICNNISSLYVAKDYISNAIIIDGDQIVTDPTILFTEFENSGYNCVWQENDSKEWMLTLDDQYKVLSCSRTGGNHAWQLYGISRWTKEDGIKLKGLLELEFKEKKNTQIYWDDIAMFEHFDKFNLQGYPMHEGRIKEIDSLDELIEEDNSYRSYKGE</sequence>
<dbReference type="Pfam" id="PF00483">
    <property type="entry name" value="NTP_transferase"/>
    <property type="match status" value="1"/>
</dbReference>
<dbReference type="OrthoDB" id="9803871at2"/>
<reference evidence="4 5" key="1">
    <citation type="submission" date="2010-08" db="EMBL/GenBank/DDBJ databases">
        <authorList>
            <person name="Weinstock G."/>
            <person name="Sodergren E."/>
            <person name="Clifton S."/>
            <person name="Fulton L."/>
            <person name="Fulton B."/>
            <person name="Courtney L."/>
            <person name="Fronick C."/>
            <person name="Harrison M."/>
            <person name="Strong C."/>
            <person name="Farmer C."/>
            <person name="Delahaunty K."/>
            <person name="Markovic C."/>
            <person name="Hall O."/>
            <person name="Minx P."/>
            <person name="Tomlinson C."/>
            <person name="Mitreva M."/>
            <person name="Hou S."/>
            <person name="Chen J."/>
            <person name="Wollam A."/>
            <person name="Pepin K.H."/>
            <person name="Johnson M."/>
            <person name="Bhonagiri V."/>
            <person name="Zhang X."/>
            <person name="Suruliraj S."/>
            <person name="Warren W."/>
            <person name="Chinwalla A."/>
            <person name="Mardis E.R."/>
            <person name="Wilson R.K."/>
        </authorList>
    </citation>
    <scope>NUCLEOTIDE SEQUENCE [LARGE SCALE GENOMIC DNA]</scope>
    <source>
        <strain evidence="4 5">F0204</strain>
    </source>
</reference>
<protein>
    <submittedName>
        <fullName evidence="4">Cholinephosphate cytidylyltransferase/choline kinase</fullName>
    </submittedName>
</protein>
<keyword evidence="2 4" id="KW-0548">Nucleotidyltransferase</keyword>
<keyword evidence="1 4" id="KW-0808">Transferase</keyword>
<dbReference type="InterPro" id="IPR029044">
    <property type="entry name" value="Nucleotide-diphossugar_trans"/>
</dbReference>
<feature type="domain" description="Nucleotidyl transferase" evidence="3">
    <location>
        <begin position="7"/>
        <end position="68"/>
    </location>
</feature>
<evidence type="ECO:0000259" key="3">
    <source>
        <dbReference type="Pfam" id="PF00483"/>
    </source>
</evidence>
<dbReference type="EMBL" id="AECQ01000036">
    <property type="protein sequence ID" value="EFW23644.1"/>
    <property type="molecule type" value="Genomic_DNA"/>
</dbReference>
<dbReference type="PANTHER" id="PTHR43584:SF5">
    <property type="entry name" value="PROTEIN LICC"/>
    <property type="match status" value="1"/>
</dbReference>
<dbReference type="Proteomes" id="UP000004097">
    <property type="component" value="Unassembled WGS sequence"/>
</dbReference>
<dbReference type="Gene3D" id="3.90.550.10">
    <property type="entry name" value="Spore Coat Polysaccharide Biosynthesis Protein SpsA, Chain A"/>
    <property type="match status" value="1"/>
</dbReference>
<organism evidence="4 5">
    <name type="scientific">Solobacterium moorei F0204</name>
    <dbReference type="NCBI Taxonomy" id="706433"/>
    <lineage>
        <taxon>Bacteria</taxon>
        <taxon>Bacillati</taxon>
        <taxon>Bacillota</taxon>
        <taxon>Erysipelotrichia</taxon>
        <taxon>Erysipelotrichales</taxon>
        <taxon>Erysipelotrichaceae</taxon>
        <taxon>Solobacterium</taxon>
    </lineage>
</organism>
<keyword evidence="4" id="KW-0418">Kinase</keyword>
<dbReference type="InterPro" id="IPR005835">
    <property type="entry name" value="NTP_transferase_dom"/>
</dbReference>
<dbReference type="GO" id="GO:0016301">
    <property type="term" value="F:kinase activity"/>
    <property type="evidence" value="ECO:0007669"/>
    <property type="project" value="UniProtKB-KW"/>
</dbReference>
<dbReference type="GO" id="GO:0016779">
    <property type="term" value="F:nucleotidyltransferase activity"/>
    <property type="evidence" value="ECO:0007669"/>
    <property type="project" value="UniProtKB-KW"/>
</dbReference>
<dbReference type="PANTHER" id="PTHR43584">
    <property type="entry name" value="NUCLEOTIDYL TRANSFERASE"/>
    <property type="match status" value="1"/>
</dbReference>
<gene>
    <name evidence="4" type="ORF">HMPREF9430_01769</name>
</gene>
<proteinExistence type="predicted"/>
<dbReference type="SUPFAM" id="SSF53448">
    <property type="entry name" value="Nucleotide-diphospho-sugar transferases"/>
    <property type="match status" value="1"/>
</dbReference>
<comment type="caution">
    <text evidence="4">The sequence shown here is derived from an EMBL/GenBank/DDBJ whole genome shotgun (WGS) entry which is preliminary data.</text>
</comment>
<evidence type="ECO:0000256" key="2">
    <source>
        <dbReference type="ARBA" id="ARBA00022695"/>
    </source>
</evidence>
<accession>E7MQD5</accession>
<evidence type="ECO:0000313" key="4">
    <source>
        <dbReference type="EMBL" id="EFW23644.1"/>
    </source>
</evidence>
<dbReference type="CDD" id="cd02523">
    <property type="entry name" value="PC_cytidylyltransferase"/>
    <property type="match status" value="1"/>
</dbReference>
<name>E7MQD5_9FIRM</name>